<feature type="short sequence motif" description="GXSXG" evidence="4">
    <location>
        <begin position="39"/>
        <end position="43"/>
    </location>
</feature>
<feature type="short sequence motif" description="GXGXXG" evidence="4">
    <location>
        <begin position="11"/>
        <end position="16"/>
    </location>
</feature>
<protein>
    <submittedName>
        <fullName evidence="6">Alpha/beta hydrolase</fullName>
    </submittedName>
</protein>
<name>A0A917YIC5_9RHOB</name>
<evidence type="ECO:0000313" key="7">
    <source>
        <dbReference type="Proteomes" id="UP000598196"/>
    </source>
</evidence>
<dbReference type="AlphaFoldDB" id="A0A917YIC5"/>
<comment type="caution">
    <text evidence="6">The sequence shown here is derived from an EMBL/GenBank/DDBJ whole genome shotgun (WGS) entry which is preliminary data.</text>
</comment>
<reference evidence="6 7" key="1">
    <citation type="journal article" date="2014" name="Int. J. Syst. Evol. Microbiol.">
        <title>Complete genome sequence of Corynebacterium casei LMG S-19264T (=DSM 44701T), isolated from a smear-ripened cheese.</title>
        <authorList>
            <consortium name="US DOE Joint Genome Institute (JGI-PGF)"/>
            <person name="Walter F."/>
            <person name="Albersmeier A."/>
            <person name="Kalinowski J."/>
            <person name="Ruckert C."/>
        </authorList>
    </citation>
    <scope>NUCLEOTIDE SEQUENCE [LARGE SCALE GENOMIC DNA]</scope>
    <source>
        <strain evidence="6 7">CGMCC 1.7029</strain>
    </source>
</reference>
<keyword evidence="1 4" id="KW-0378">Hydrolase</keyword>
<feature type="short sequence motif" description="DGA/G" evidence="4">
    <location>
        <begin position="201"/>
        <end position="203"/>
    </location>
</feature>
<dbReference type="InterPro" id="IPR050301">
    <property type="entry name" value="NTE"/>
</dbReference>
<dbReference type="InterPro" id="IPR002641">
    <property type="entry name" value="PNPLA_dom"/>
</dbReference>
<sequence length="344" mass="36789">MTLRLNLALQGGGAHGAFTWGVLDRLLEEPDLEVAGITGTSAGALNAAALKAGLHDGGAAGARASLDRLWNDVGALVDLRVARWMSQAFPIATAFAEAVSGALPVSPVAVASQVYTPYAWGAFWQNPLSEVVARFDFGKVCQREGPALFISATNVRTGKIRVFEGEEISPETLLASACLPTVFQAIELIDPATGRPEVFWDGGFTGNPALFPLYRPDLPEDIMIIAINPLRRDCIPQTPVEIQNRVNEISFNSALLGELRAVNFVKRLIAEGRMPKGAMRDIRVHLVADEDLMNELGAGSKLQPSPGLLARLKSAGRAAAEDWLGTHRSKVGKDSSVDLRGLFG</sequence>
<gene>
    <name evidence="6" type="ORF">GCM10010991_03270</name>
</gene>
<dbReference type="InterPro" id="IPR016035">
    <property type="entry name" value="Acyl_Trfase/lysoPLipase"/>
</dbReference>
<keyword evidence="7" id="KW-1185">Reference proteome</keyword>
<evidence type="ECO:0000256" key="2">
    <source>
        <dbReference type="ARBA" id="ARBA00022963"/>
    </source>
</evidence>
<evidence type="ECO:0000256" key="3">
    <source>
        <dbReference type="ARBA" id="ARBA00023098"/>
    </source>
</evidence>
<dbReference type="EMBL" id="BMLP01000001">
    <property type="protein sequence ID" value="GGO24625.1"/>
    <property type="molecule type" value="Genomic_DNA"/>
</dbReference>
<evidence type="ECO:0000313" key="6">
    <source>
        <dbReference type="EMBL" id="GGO24625.1"/>
    </source>
</evidence>
<dbReference type="GO" id="GO:0016042">
    <property type="term" value="P:lipid catabolic process"/>
    <property type="evidence" value="ECO:0007669"/>
    <property type="project" value="UniProtKB-UniRule"/>
</dbReference>
<dbReference type="PANTHER" id="PTHR14226:SF78">
    <property type="entry name" value="SLR0060 PROTEIN"/>
    <property type="match status" value="1"/>
</dbReference>
<dbReference type="PANTHER" id="PTHR14226">
    <property type="entry name" value="NEUROPATHY TARGET ESTERASE/SWISS CHEESE D.MELANOGASTER"/>
    <property type="match status" value="1"/>
</dbReference>
<evidence type="ECO:0000256" key="4">
    <source>
        <dbReference type="PROSITE-ProRule" id="PRU01161"/>
    </source>
</evidence>
<dbReference type="Proteomes" id="UP000598196">
    <property type="component" value="Unassembled WGS sequence"/>
</dbReference>
<keyword evidence="3 4" id="KW-0443">Lipid metabolism</keyword>
<dbReference type="SUPFAM" id="SSF52151">
    <property type="entry name" value="FabD/lysophospholipase-like"/>
    <property type="match status" value="1"/>
</dbReference>
<dbReference type="RefSeq" id="WP_146285875.1">
    <property type="nucleotide sequence ID" value="NZ_BMLP01000001.1"/>
</dbReference>
<feature type="domain" description="PNPLA" evidence="5">
    <location>
        <begin position="7"/>
        <end position="214"/>
    </location>
</feature>
<accession>A0A917YIC5</accession>
<evidence type="ECO:0000259" key="5">
    <source>
        <dbReference type="PROSITE" id="PS51635"/>
    </source>
</evidence>
<dbReference type="OrthoDB" id="9807112at2"/>
<feature type="active site" description="Proton acceptor" evidence="4">
    <location>
        <position position="201"/>
    </location>
</feature>
<proteinExistence type="predicted"/>
<dbReference type="Pfam" id="PF01734">
    <property type="entry name" value="Patatin"/>
    <property type="match status" value="1"/>
</dbReference>
<dbReference type="GO" id="GO:0016787">
    <property type="term" value="F:hydrolase activity"/>
    <property type="evidence" value="ECO:0007669"/>
    <property type="project" value="UniProtKB-UniRule"/>
</dbReference>
<organism evidence="6 7">
    <name type="scientific">Gemmobacter aquaticus</name>
    <dbReference type="NCBI Taxonomy" id="490185"/>
    <lineage>
        <taxon>Bacteria</taxon>
        <taxon>Pseudomonadati</taxon>
        <taxon>Pseudomonadota</taxon>
        <taxon>Alphaproteobacteria</taxon>
        <taxon>Rhodobacterales</taxon>
        <taxon>Paracoccaceae</taxon>
        <taxon>Gemmobacter</taxon>
    </lineage>
</organism>
<feature type="active site" description="Nucleophile" evidence="4">
    <location>
        <position position="41"/>
    </location>
</feature>
<dbReference type="Gene3D" id="3.40.1090.10">
    <property type="entry name" value="Cytosolic phospholipase A2 catalytic domain"/>
    <property type="match status" value="2"/>
</dbReference>
<dbReference type="PROSITE" id="PS51635">
    <property type="entry name" value="PNPLA"/>
    <property type="match status" value="1"/>
</dbReference>
<evidence type="ECO:0000256" key="1">
    <source>
        <dbReference type="ARBA" id="ARBA00022801"/>
    </source>
</evidence>
<keyword evidence="2 4" id="KW-0442">Lipid degradation</keyword>